<dbReference type="InterPro" id="IPR007263">
    <property type="entry name" value="DCC1-like"/>
</dbReference>
<dbReference type="AlphaFoldDB" id="A0A3M0G6J9"/>
<proteinExistence type="predicted"/>
<dbReference type="OrthoDB" id="9785438at2"/>
<sequence length="142" mass="16434">MKELLEDKKIILFDGVCNLCNSSITFVIKKDRKDLFRYAPLQSEAGQFLTQKHKIDPTETDSIILVEGERASIKSTAALRVARHLKGAYPLLFGFMIIPNFIRNWVYDYVAKNRYKWFGKKDACMIPTPELRSKFLDKLNDA</sequence>
<protein>
    <submittedName>
        <fullName evidence="1">Thiol-disulfide oxidoreductase DCC family protein</fullName>
    </submittedName>
</protein>
<dbReference type="InterPro" id="IPR052927">
    <property type="entry name" value="DCC_oxidoreductase"/>
</dbReference>
<dbReference type="GO" id="GO:0015035">
    <property type="term" value="F:protein-disulfide reductase activity"/>
    <property type="evidence" value="ECO:0007669"/>
    <property type="project" value="InterPro"/>
</dbReference>
<evidence type="ECO:0000313" key="1">
    <source>
        <dbReference type="EMBL" id="RMB60514.1"/>
    </source>
</evidence>
<evidence type="ECO:0000313" key="2">
    <source>
        <dbReference type="Proteomes" id="UP000281985"/>
    </source>
</evidence>
<comment type="caution">
    <text evidence="1">The sequence shown here is derived from an EMBL/GenBank/DDBJ whole genome shotgun (WGS) entry which is preliminary data.</text>
</comment>
<dbReference type="PANTHER" id="PTHR33639">
    <property type="entry name" value="THIOL-DISULFIDE OXIDOREDUCTASE DCC"/>
    <property type="match status" value="1"/>
</dbReference>
<reference evidence="1 2" key="1">
    <citation type="submission" date="2018-10" db="EMBL/GenBank/DDBJ databases">
        <title>Dokdonia luteus sp. nov., isolated from sea water.</title>
        <authorList>
            <person name="Zhou L.Y."/>
            <person name="Du Z.J."/>
        </authorList>
    </citation>
    <scope>NUCLEOTIDE SEQUENCE [LARGE SCALE GENOMIC DNA]</scope>
    <source>
        <strain evidence="1 2">SH27</strain>
    </source>
</reference>
<organism evidence="1 2">
    <name type="scientific">Dokdonia sinensis</name>
    <dbReference type="NCBI Taxonomy" id="2479847"/>
    <lineage>
        <taxon>Bacteria</taxon>
        <taxon>Pseudomonadati</taxon>
        <taxon>Bacteroidota</taxon>
        <taxon>Flavobacteriia</taxon>
        <taxon>Flavobacteriales</taxon>
        <taxon>Flavobacteriaceae</taxon>
        <taxon>Dokdonia</taxon>
    </lineage>
</organism>
<dbReference type="PANTHER" id="PTHR33639:SF2">
    <property type="entry name" value="DUF393 DOMAIN-CONTAINING PROTEIN"/>
    <property type="match status" value="1"/>
</dbReference>
<dbReference type="Pfam" id="PF04134">
    <property type="entry name" value="DCC1-like"/>
    <property type="match status" value="1"/>
</dbReference>
<dbReference type="RefSeq" id="WP_121916918.1">
    <property type="nucleotide sequence ID" value="NZ_REFV01000005.1"/>
</dbReference>
<keyword evidence="2" id="KW-1185">Reference proteome</keyword>
<dbReference type="EMBL" id="REFV01000005">
    <property type="protein sequence ID" value="RMB60514.1"/>
    <property type="molecule type" value="Genomic_DNA"/>
</dbReference>
<gene>
    <name evidence="1" type="ORF">EAX61_06745</name>
</gene>
<name>A0A3M0G6J9_9FLAO</name>
<accession>A0A3M0G6J9</accession>
<dbReference type="Proteomes" id="UP000281985">
    <property type="component" value="Unassembled WGS sequence"/>
</dbReference>